<dbReference type="STRING" id="1548.CSCA_1130"/>
<dbReference type="Pfam" id="PF00664">
    <property type="entry name" value="ABC_membrane"/>
    <property type="match status" value="1"/>
</dbReference>
<dbReference type="SUPFAM" id="SSF90123">
    <property type="entry name" value="ABC transporter transmembrane region"/>
    <property type="match status" value="1"/>
</dbReference>
<dbReference type="InterPro" id="IPR036640">
    <property type="entry name" value="ABC1_TM_sf"/>
</dbReference>
<dbReference type="SUPFAM" id="SSF52540">
    <property type="entry name" value="P-loop containing nucleoside triphosphate hydrolases"/>
    <property type="match status" value="1"/>
</dbReference>
<evidence type="ECO:0000256" key="8">
    <source>
        <dbReference type="ARBA" id="ARBA00023136"/>
    </source>
</evidence>
<dbReference type="PROSITE" id="PS50893">
    <property type="entry name" value="ABC_TRANSPORTER_2"/>
    <property type="match status" value="1"/>
</dbReference>
<dbReference type="SMART" id="SM00382">
    <property type="entry name" value="AAA"/>
    <property type="match status" value="1"/>
</dbReference>
<evidence type="ECO:0000256" key="6">
    <source>
        <dbReference type="ARBA" id="ARBA00022840"/>
    </source>
</evidence>
<proteinExistence type="predicted"/>
<evidence type="ECO:0000313" key="13">
    <source>
        <dbReference type="Proteomes" id="UP000033115"/>
    </source>
</evidence>
<feature type="transmembrane region" description="Helical" evidence="9">
    <location>
        <begin position="134"/>
        <end position="152"/>
    </location>
</feature>
<evidence type="ECO:0000259" key="11">
    <source>
        <dbReference type="PROSITE" id="PS50929"/>
    </source>
</evidence>
<evidence type="ECO:0000256" key="3">
    <source>
        <dbReference type="ARBA" id="ARBA00022475"/>
    </source>
</evidence>
<keyword evidence="13" id="KW-1185">Reference proteome</keyword>
<dbReference type="GO" id="GO:0015421">
    <property type="term" value="F:ABC-type oligopeptide transporter activity"/>
    <property type="evidence" value="ECO:0007669"/>
    <property type="project" value="TreeGrafter"/>
</dbReference>
<dbReference type="FunFam" id="3.40.50.300:FF:000221">
    <property type="entry name" value="Multidrug ABC transporter ATP-binding protein"/>
    <property type="match status" value="1"/>
</dbReference>
<keyword evidence="8 9" id="KW-0472">Membrane</keyword>
<dbReference type="PANTHER" id="PTHR43394:SF1">
    <property type="entry name" value="ATP-BINDING CASSETTE SUB-FAMILY B MEMBER 10, MITOCHONDRIAL"/>
    <property type="match status" value="1"/>
</dbReference>
<evidence type="ECO:0000256" key="2">
    <source>
        <dbReference type="ARBA" id="ARBA00022448"/>
    </source>
</evidence>
<keyword evidence="6" id="KW-0067">ATP-binding</keyword>
<feature type="transmembrane region" description="Helical" evidence="9">
    <location>
        <begin position="158"/>
        <end position="178"/>
    </location>
</feature>
<dbReference type="HOGENOM" id="CLU_000604_84_3_9"/>
<dbReference type="Pfam" id="PF00005">
    <property type="entry name" value="ABC_tran"/>
    <property type="match status" value="1"/>
</dbReference>
<keyword evidence="7 9" id="KW-1133">Transmembrane helix</keyword>
<feature type="domain" description="ABC transmembrane type-1" evidence="11">
    <location>
        <begin position="17"/>
        <end position="299"/>
    </location>
</feature>
<keyword evidence="5" id="KW-0547">Nucleotide-binding</keyword>
<dbReference type="InterPro" id="IPR039421">
    <property type="entry name" value="Type_1_exporter"/>
</dbReference>
<evidence type="ECO:0000256" key="1">
    <source>
        <dbReference type="ARBA" id="ARBA00004651"/>
    </source>
</evidence>
<evidence type="ECO:0000313" key="12">
    <source>
        <dbReference type="EMBL" id="AKA68255.1"/>
    </source>
</evidence>
<dbReference type="InterPro" id="IPR003439">
    <property type="entry name" value="ABC_transporter-like_ATP-bd"/>
</dbReference>
<feature type="transmembrane region" description="Helical" evidence="9">
    <location>
        <begin position="277"/>
        <end position="299"/>
    </location>
</feature>
<gene>
    <name evidence="12" type="ORF">CSCA_1130</name>
</gene>
<dbReference type="PROSITE" id="PS50929">
    <property type="entry name" value="ABC_TM1F"/>
    <property type="match status" value="1"/>
</dbReference>
<sequence length="579" mass="64687">MIRKLASYVAELKKDTILTPIFVALEAIMETIIPLLMAWIIDNGVGKGDMKYVCIIGAVMLAVSFISLTCGVLSGKYAASASTGFARNLRRAMYYNIQNYSFSNIDKYSTAGLITRLTTDVTNVQNAFQMLIRMFVRAPFMLVFAMAMSFYINAKLALIFLGAIIFLGIVLYHIMTTVHPYFMQVFRKYDDLNASVQENLTAIRTVKAYVREEHEISKFYKASENLYKLFVKAEKLVIINAPAMQFAVYTCILLLSWLGAKMIVSNGMTTGELMSMFAYTTNIMISLMIISFVFVMVIMSKSSAERIMEVIEEKSDLKNPENPICEIKDGAIVFKDVNFSYSKSLDNCVLEDVSIRINSGETIGIIGGTGSAKSTLVQLIPRLYDTTSGSVEVGGIDVKKYDIETLRDEVSMVLQKNVLFSGTIKENLRWGNKNATDEELIIACRQAQADEFIEKFPDKYDTYIEQGGSNVSGGQKQRLCIARALLKKPKILILDDSTSAVDTKTDALIRKAFKETIPDTTKIIIAQRISSVEDADRIIVLNDGKIDGFGTHDELLKSNSIYREVYESQMKGACNNESK</sequence>
<dbReference type="RefSeq" id="WP_029159734.1">
    <property type="nucleotide sequence ID" value="NZ_CP009933.1"/>
</dbReference>
<name>A0A0E3JXK3_CLOSL</name>
<evidence type="ECO:0000256" key="5">
    <source>
        <dbReference type="ARBA" id="ARBA00022741"/>
    </source>
</evidence>
<dbReference type="Proteomes" id="UP000033115">
    <property type="component" value="Chromosome"/>
</dbReference>
<keyword evidence="4 9" id="KW-0812">Transmembrane</keyword>
<evidence type="ECO:0000256" key="4">
    <source>
        <dbReference type="ARBA" id="ARBA00022692"/>
    </source>
</evidence>
<dbReference type="InterPro" id="IPR017871">
    <property type="entry name" value="ABC_transporter-like_CS"/>
</dbReference>
<accession>A0A0E3JXK3</accession>
<dbReference type="CDD" id="cd18548">
    <property type="entry name" value="ABC_6TM_Tm287_like"/>
    <property type="match status" value="1"/>
</dbReference>
<dbReference type="KEGG" id="csq:CSCA_1130"/>
<evidence type="ECO:0000259" key="10">
    <source>
        <dbReference type="PROSITE" id="PS50893"/>
    </source>
</evidence>
<feature type="domain" description="ABC transporter" evidence="10">
    <location>
        <begin position="332"/>
        <end position="568"/>
    </location>
</feature>
<dbReference type="EMBL" id="CP009933">
    <property type="protein sequence ID" value="AKA68255.1"/>
    <property type="molecule type" value="Genomic_DNA"/>
</dbReference>
<dbReference type="PROSITE" id="PS00211">
    <property type="entry name" value="ABC_TRANSPORTER_1"/>
    <property type="match status" value="1"/>
</dbReference>
<dbReference type="PANTHER" id="PTHR43394">
    <property type="entry name" value="ATP-DEPENDENT PERMEASE MDL1, MITOCHONDRIAL"/>
    <property type="match status" value="1"/>
</dbReference>
<reference evidence="12 13" key="1">
    <citation type="journal article" date="2015" name="J. Biotechnol.">
        <title>Complete genome sequence of a malodorant-producing acetogen, Clostridium scatologenes ATCC 25775(T).</title>
        <authorList>
            <person name="Zhu Z."/>
            <person name="Guo T."/>
            <person name="Zheng H."/>
            <person name="Song T."/>
            <person name="Ouyang P."/>
            <person name="Xie J."/>
        </authorList>
    </citation>
    <scope>NUCLEOTIDE SEQUENCE [LARGE SCALE GENOMIC DNA]</scope>
    <source>
        <strain evidence="12 13">ATCC 25775</strain>
    </source>
</reference>
<evidence type="ECO:0000256" key="7">
    <source>
        <dbReference type="ARBA" id="ARBA00022989"/>
    </source>
</evidence>
<dbReference type="AlphaFoldDB" id="A0A0E3JXK3"/>
<dbReference type="GO" id="GO:0016887">
    <property type="term" value="F:ATP hydrolysis activity"/>
    <property type="evidence" value="ECO:0007669"/>
    <property type="project" value="InterPro"/>
</dbReference>
<dbReference type="InterPro" id="IPR011527">
    <property type="entry name" value="ABC1_TM_dom"/>
</dbReference>
<keyword evidence="3" id="KW-1003">Cell membrane</keyword>
<dbReference type="GO" id="GO:0005886">
    <property type="term" value="C:plasma membrane"/>
    <property type="evidence" value="ECO:0007669"/>
    <property type="project" value="UniProtKB-SubCell"/>
</dbReference>
<feature type="transmembrane region" description="Helical" evidence="9">
    <location>
        <begin position="21"/>
        <end position="41"/>
    </location>
</feature>
<dbReference type="GO" id="GO:0005524">
    <property type="term" value="F:ATP binding"/>
    <property type="evidence" value="ECO:0007669"/>
    <property type="project" value="UniProtKB-KW"/>
</dbReference>
<dbReference type="Gene3D" id="1.20.1560.10">
    <property type="entry name" value="ABC transporter type 1, transmembrane domain"/>
    <property type="match status" value="1"/>
</dbReference>
<feature type="transmembrane region" description="Helical" evidence="9">
    <location>
        <begin position="236"/>
        <end position="257"/>
    </location>
</feature>
<organism evidence="12 13">
    <name type="scientific">Clostridium scatologenes</name>
    <dbReference type="NCBI Taxonomy" id="1548"/>
    <lineage>
        <taxon>Bacteria</taxon>
        <taxon>Bacillati</taxon>
        <taxon>Bacillota</taxon>
        <taxon>Clostridia</taxon>
        <taxon>Eubacteriales</taxon>
        <taxon>Clostridiaceae</taxon>
        <taxon>Clostridium</taxon>
    </lineage>
</organism>
<dbReference type="InterPro" id="IPR027417">
    <property type="entry name" value="P-loop_NTPase"/>
</dbReference>
<keyword evidence="2" id="KW-0813">Transport</keyword>
<dbReference type="Gene3D" id="3.40.50.300">
    <property type="entry name" value="P-loop containing nucleotide triphosphate hydrolases"/>
    <property type="match status" value="1"/>
</dbReference>
<protein>
    <submittedName>
        <fullName evidence="12">ABC transporter related protein</fullName>
    </submittedName>
</protein>
<dbReference type="InterPro" id="IPR003593">
    <property type="entry name" value="AAA+_ATPase"/>
</dbReference>
<feature type="transmembrane region" description="Helical" evidence="9">
    <location>
        <begin position="53"/>
        <end position="73"/>
    </location>
</feature>
<comment type="subcellular location">
    <subcellularLocation>
        <location evidence="1">Cell membrane</location>
        <topology evidence="1">Multi-pass membrane protein</topology>
    </subcellularLocation>
</comment>
<evidence type="ECO:0000256" key="9">
    <source>
        <dbReference type="SAM" id="Phobius"/>
    </source>
</evidence>